<reference evidence="3" key="1">
    <citation type="journal article" date="2022" name="Int. J. Mol. Sci.">
        <title>Draft Genome of Tanacetum Coccineum: Genomic Comparison of Closely Related Tanacetum-Family Plants.</title>
        <authorList>
            <person name="Yamashiro T."/>
            <person name="Shiraishi A."/>
            <person name="Nakayama K."/>
            <person name="Satake H."/>
        </authorList>
    </citation>
    <scope>NUCLEOTIDE SEQUENCE</scope>
</reference>
<gene>
    <name evidence="3" type="ORF">Tco_1066358</name>
</gene>
<organism evidence="3 4">
    <name type="scientific">Tanacetum coccineum</name>
    <dbReference type="NCBI Taxonomy" id="301880"/>
    <lineage>
        <taxon>Eukaryota</taxon>
        <taxon>Viridiplantae</taxon>
        <taxon>Streptophyta</taxon>
        <taxon>Embryophyta</taxon>
        <taxon>Tracheophyta</taxon>
        <taxon>Spermatophyta</taxon>
        <taxon>Magnoliopsida</taxon>
        <taxon>eudicotyledons</taxon>
        <taxon>Gunneridae</taxon>
        <taxon>Pentapetalae</taxon>
        <taxon>asterids</taxon>
        <taxon>campanulids</taxon>
        <taxon>Asterales</taxon>
        <taxon>Asteraceae</taxon>
        <taxon>Asteroideae</taxon>
        <taxon>Anthemideae</taxon>
        <taxon>Anthemidinae</taxon>
        <taxon>Tanacetum</taxon>
    </lineage>
</organism>
<feature type="compositionally biased region" description="Basic and acidic residues" evidence="2">
    <location>
        <begin position="314"/>
        <end position="330"/>
    </location>
</feature>
<evidence type="ECO:0000313" key="4">
    <source>
        <dbReference type="Proteomes" id="UP001151760"/>
    </source>
</evidence>
<evidence type="ECO:0000256" key="2">
    <source>
        <dbReference type="SAM" id="MobiDB-lite"/>
    </source>
</evidence>
<feature type="coiled-coil region" evidence="1">
    <location>
        <begin position="613"/>
        <end position="647"/>
    </location>
</feature>
<proteinExistence type="predicted"/>
<reference evidence="3" key="2">
    <citation type="submission" date="2022-01" db="EMBL/GenBank/DDBJ databases">
        <authorList>
            <person name="Yamashiro T."/>
            <person name="Shiraishi A."/>
            <person name="Satake H."/>
            <person name="Nakayama K."/>
        </authorList>
    </citation>
    <scope>NUCLEOTIDE SEQUENCE</scope>
</reference>
<feature type="compositionally biased region" description="Basic and acidic residues" evidence="2">
    <location>
        <begin position="511"/>
        <end position="520"/>
    </location>
</feature>
<feature type="compositionally biased region" description="Polar residues" evidence="2">
    <location>
        <begin position="534"/>
        <end position="543"/>
    </location>
</feature>
<feature type="region of interest" description="Disordered" evidence="2">
    <location>
        <begin position="511"/>
        <end position="543"/>
    </location>
</feature>
<feature type="region of interest" description="Disordered" evidence="2">
    <location>
        <begin position="294"/>
        <end position="350"/>
    </location>
</feature>
<protein>
    <submittedName>
        <fullName evidence="3">Uncharacterized protein</fullName>
    </submittedName>
</protein>
<keyword evidence="4" id="KW-1185">Reference proteome</keyword>
<evidence type="ECO:0000256" key="1">
    <source>
        <dbReference type="SAM" id="Coils"/>
    </source>
</evidence>
<accession>A0ABQ5HB63</accession>
<sequence length="1431" mass="166091">MATMAENVIAAGSENCPPMLKKGMYDSWKTRIILYIQGNENGEMLIDSIKNGPVKLLLCYNLLLKITIKDTDGVTGIRRPQKVTDLSQEEKLRYDENTYNPPLSYNSQQIQYHTQPSEFYQPYQHYQSNTQITQKLIQSPPLQSYAPTVVQQPPTFQLDTRFVIPNFLPTDDPIASLNTAMIFLSSAYGSRYPPTNNQLRTSFNPRTQATIQNGQVTIQNVQGRQSQGYAGNTRKNQALGARVVNRVGNAGTNQPREELDKLIDERALKYGELWLKESEVQAIKEIKKRLKESELQQQESLVIEESDNNSSETPFRRSEDENRSSDKESSCSEGNNVDVDIGPSNDSDIVTEVPHSNNDAFENVFAHGIQSHELPESIPDTHEVNEYNSNIISDIPNMDPDRDKEEHDDVDYEQQHAFFASLINNLKCDDEKYNEVNREAQQMNIKLLNDEISNLKSQACEKDKTLSKENEKYYEYVQPLLKRKNELENKNQEFLKQINDLDIFKRKIKDENRSSDKESNSSEGNNVDADIGPSNDNDTVTEVPHSNNDTFENVFAHGIQSYELPESIPDTYEVNKNNSNIIFDILNMDPDRDKEEHDDEYYEQQHAFFASLINNLKCDVEKYNEVNREAQQVNVLLRNELERYKEKEKHFAKDKTNESEYCKKIKLLNDEISNLKSQACQKDKTFAKENKKDTVTEIKLLNDEISNLKSQACEKDKIFAKENEKYDDSSEGNNVDADIGPSNDSDTVTEDENRSSDKESSSSEGNNVDADIGPSNDRDTVTENNSNIISDILNMDPDRDKDEHDDVDYEQQCAFSAFLINNLKCDVEKYNEVNREAQHVNVLLRNELEIYKEKEKHFSKDKTIESEYCKKIKLLNDEISNLKSQACEKDKIFAKENEKYDEYVQPFLKRKNELEKKNQEFLKQINDLEFFSEGNNVDADIGPSNDSDTVTENNSNIISDILNMDLDRDKEERDDVDYEQQCAFSASLINNLKCDVEKYNEVNREAQQIKLLNDEISNLKSQACDKDKTFAKENEKYDEYVQPLLKRKNELEKQNQEFLKQINDLEFLKRKNKDENKSSDKESSSSEGNNANADIGPLNDKYIPDTYEVNENNSNIISDIPNMDPDRDKEEHYDVDYEQQRAYFYNRLRKAGQTDQTLRMLLPKEDNVNTGKQGLCFKNQNDDVNPSLLNKARELAPCLYNIDEMGKDLLLNHKIISEEELKCEAEKRLKVKQRKSPLSYHGFVYAETQFEEQPKVLLKRRNIFMKKHLEQTQNLKEHLEQAQLRDHDPKLWNNLPMKYFCYVKQAMIMFEKQTFSKLNLIKMNLKNVNLQLNCFEKSLVKEMKDDLKYVMSLEDEFDEKCLILDIQSEFFKTQFESAISELHIHVYENEMFERISSFENENCCLKKTITQLQNDFSKLEAQSIAFEIALH</sequence>
<feature type="compositionally biased region" description="Basic and acidic residues" evidence="2">
    <location>
        <begin position="751"/>
        <end position="761"/>
    </location>
</feature>
<keyword evidence="1" id="KW-0175">Coiled coil</keyword>
<dbReference type="EMBL" id="BQNB010019377">
    <property type="protein sequence ID" value="GJT84641.1"/>
    <property type="molecule type" value="Genomic_DNA"/>
</dbReference>
<feature type="compositionally biased region" description="Basic and acidic residues" evidence="2">
    <location>
        <begin position="1070"/>
        <end position="1084"/>
    </location>
</feature>
<feature type="coiled-coil region" evidence="1">
    <location>
        <begin position="820"/>
        <end position="854"/>
    </location>
</feature>
<feature type="coiled-coil region" evidence="1">
    <location>
        <begin position="989"/>
        <end position="1022"/>
    </location>
</feature>
<name>A0ABQ5HB63_9ASTR</name>
<dbReference type="Proteomes" id="UP001151760">
    <property type="component" value="Unassembled WGS sequence"/>
</dbReference>
<feature type="region of interest" description="Disordered" evidence="2">
    <location>
        <begin position="1070"/>
        <end position="1102"/>
    </location>
</feature>
<feature type="region of interest" description="Disordered" evidence="2">
    <location>
        <begin position="723"/>
        <end position="805"/>
    </location>
</feature>
<comment type="caution">
    <text evidence="3">The sequence shown here is derived from an EMBL/GenBank/DDBJ whole genome shotgun (WGS) entry which is preliminary data.</text>
</comment>
<evidence type="ECO:0000313" key="3">
    <source>
        <dbReference type="EMBL" id="GJT84641.1"/>
    </source>
</evidence>